<keyword evidence="2" id="KW-1185">Reference proteome</keyword>
<sequence>MGFPDRYQKFSLTTHTPSIDLSGTRRIPRQDGPQYLQPEHLRNAAYASIVTAFLAFHASIQNEPCYGKLQEILKTPFTYPVDCRSQHLPGAQSSATRYPSYYRNYTSLLLVNFQLCIPTCISEAEGNYESRRRSDGGPPFSDDLLRAKQARTHFHL</sequence>
<protein>
    <submittedName>
        <fullName evidence="1">Uncharacterized protein</fullName>
    </submittedName>
</protein>
<dbReference type="EMBL" id="JBFXLU010000303">
    <property type="protein sequence ID" value="KAL2830635.1"/>
    <property type="molecule type" value="Genomic_DNA"/>
</dbReference>
<dbReference type="Proteomes" id="UP001610446">
    <property type="component" value="Unassembled WGS sequence"/>
</dbReference>
<comment type="caution">
    <text evidence="1">The sequence shown here is derived from an EMBL/GenBank/DDBJ whole genome shotgun (WGS) entry which is preliminary data.</text>
</comment>
<evidence type="ECO:0000313" key="1">
    <source>
        <dbReference type="EMBL" id="KAL2830635.1"/>
    </source>
</evidence>
<evidence type="ECO:0000313" key="2">
    <source>
        <dbReference type="Proteomes" id="UP001610446"/>
    </source>
</evidence>
<organism evidence="1 2">
    <name type="scientific">Aspergillus pseudoustus</name>
    <dbReference type="NCBI Taxonomy" id="1810923"/>
    <lineage>
        <taxon>Eukaryota</taxon>
        <taxon>Fungi</taxon>
        <taxon>Dikarya</taxon>
        <taxon>Ascomycota</taxon>
        <taxon>Pezizomycotina</taxon>
        <taxon>Eurotiomycetes</taxon>
        <taxon>Eurotiomycetidae</taxon>
        <taxon>Eurotiales</taxon>
        <taxon>Aspergillaceae</taxon>
        <taxon>Aspergillus</taxon>
        <taxon>Aspergillus subgen. Nidulantes</taxon>
    </lineage>
</organism>
<reference evidence="1 2" key="1">
    <citation type="submission" date="2024-07" db="EMBL/GenBank/DDBJ databases">
        <title>Section-level genome sequencing and comparative genomics of Aspergillus sections Usti and Cavernicolus.</title>
        <authorList>
            <consortium name="Lawrence Berkeley National Laboratory"/>
            <person name="Nybo J.L."/>
            <person name="Vesth T.C."/>
            <person name="Theobald S."/>
            <person name="Frisvad J.C."/>
            <person name="Larsen T.O."/>
            <person name="Kjaerboelling I."/>
            <person name="Rothschild-Mancinelli K."/>
            <person name="Lyhne E.K."/>
            <person name="Kogle M.E."/>
            <person name="Barry K."/>
            <person name="Clum A."/>
            <person name="Na H."/>
            <person name="Ledsgaard L."/>
            <person name="Lin J."/>
            <person name="Lipzen A."/>
            <person name="Kuo A."/>
            <person name="Riley R."/>
            <person name="Mondo S."/>
            <person name="Labutti K."/>
            <person name="Haridas S."/>
            <person name="Pangalinan J."/>
            <person name="Salamov A.A."/>
            <person name="Simmons B.A."/>
            <person name="Magnuson J.K."/>
            <person name="Chen J."/>
            <person name="Drula E."/>
            <person name="Henrissat B."/>
            <person name="Wiebenga A."/>
            <person name="Lubbers R.J."/>
            <person name="Gomes A.C."/>
            <person name="Makela M.R."/>
            <person name="Stajich J."/>
            <person name="Grigoriev I.V."/>
            <person name="Mortensen U.H."/>
            <person name="De Vries R.P."/>
            <person name="Baker S.E."/>
            <person name="Andersen M.R."/>
        </authorList>
    </citation>
    <scope>NUCLEOTIDE SEQUENCE [LARGE SCALE GENOMIC DNA]</scope>
    <source>
        <strain evidence="1 2">CBS 123904</strain>
    </source>
</reference>
<gene>
    <name evidence="1" type="ORF">BJY01DRAFT_118296</name>
</gene>
<proteinExistence type="predicted"/>
<name>A0ABR4IS99_9EURO</name>
<accession>A0ABR4IS99</accession>